<evidence type="ECO:0000313" key="1">
    <source>
        <dbReference type="EMBL" id="KAB1063366.1"/>
    </source>
</evidence>
<dbReference type="RefSeq" id="WP_151168746.1">
    <property type="nucleotide sequence ID" value="NZ_WACR01000008.1"/>
</dbReference>
<dbReference type="EMBL" id="WACR01000008">
    <property type="protein sequence ID" value="KAB1063366.1"/>
    <property type="molecule type" value="Genomic_DNA"/>
</dbReference>
<dbReference type="Gene3D" id="2.40.160.20">
    <property type="match status" value="1"/>
</dbReference>
<sequence>MKRLTLIIGIFFFAGLLRAQLDSVNFSIGGNIGFDIMDRETSTTNTFNLALKPAYHFNENIAVGIIAENTLVNRIDESQNSIQKDSELTDNFLTLGLFGRYYKPVANRAYLFGELNAGYLFGSRTIDNSSGKSVNDVNGYSANLLLGASYFFTPRLSGSLNIGMLGYRSETYSPENGNENTTTYFESGIDAANPSLSVRLFF</sequence>
<proteinExistence type="predicted"/>
<reference evidence="1 2" key="1">
    <citation type="submission" date="2019-09" db="EMBL/GenBank/DDBJ databases">
        <title>Genomes of Cryomorphaceae.</title>
        <authorList>
            <person name="Bowman J.P."/>
        </authorList>
    </citation>
    <scope>NUCLEOTIDE SEQUENCE [LARGE SCALE GENOMIC DNA]</scope>
    <source>
        <strain evidence="1 2">KCTC 52047</strain>
    </source>
</reference>
<dbReference type="OrthoDB" id="945117at2"/>
<organism evidence="1 2">
    <name type="scientific">Salibacter halophilus</name>
    <dbReference type="NCBI Taxonomy" id="1803916"/>
    <lineage>
        <taxon>Bacteria</taxon>
        <taxon>Pseudomonadati</taxon>
        <taxon>Bacteroidota</taxon>
        <taxon>Flavobacteriia</taxon>
        <taxon>Flavobacteriales</taxon>
        <taxon>Salibacteraceae</taxon>
        <taxon>Salibacter</taxon>
    </lineage>
</organism>
<name>A0A6N6M2R2_9FLAO</name>
<evidence type="ECO:0000313" key="2">
    <source>
        <dbReference type="Proteomes" id="UP000435357"/>
    </source>
</evidence>
<dbReference type="Proteomes" id="UP000435357">
    <property type="component" value="Unassembled WGS sequence"/>
</dbReference>
<gene>
    <name evidence="1" type="ORF">F3059_09865</name>
</gene>
<keyword evidence="2" id="KW-1185">Reference proteome</keyword>
<dbReference type="InterPro" id="IPR011250">
    <property type="entry name" value="OMP/PagP_B-barrel"/>
</dbReference>
<comment type="caution">
    <text evidence="1">The sequence shown here is derived from an EMBL/GenBank/DDBJ whole genome shotgun (WGS) entry which is preliminary data.</text>
</comment>
<protein>
    <submittedName>
        <fullName evidence="1">Porin family protein</fullName>
    </submittedName>
</protein>
<dbReference type="SUPFAM" id="SSF56925">
    <property type="entry name" value="OMPA-like"/>
    <property type="match status" value="1"/>
</dbReference>
<dbReference type="AlphaFoldDB" id="A0A6N6M2R2"/>
<accession>A0A6N6M2R2</accession>